<dbReference type="Gene3D" id="2.60.40.1940">
    <property type="match status" value="1"/>
</dbReference>
<dbReference type="Gene3D" id="1.20.91.20">
    <property type="entry name" value="Anaphylotoxins (complement system)"/>
    <property type="match status" value="1"/>
</dbReference>
<evidence type="ECO:0000256" key="1">
    <source>
        <dbReference type="ARBA" id="ARBA00004613"/>
    </source>
</evidence>
<sequence>MGCRTVCLVLLALLAGTYAQPCMLITPNVLRLESEETIVLDGQTRTFEADVEIQDFPQRKLSLAKQKVSLNSDNKYLGTTVVKIPSKDLLKDRNVKQYVYVTVRSQVCNLEKVVLLGHQSGYVFLQTDKTIYTPGSTVLYRIFLMNYKMSPINKAVILEFLTPENLIVKRDTVKQESLSGILSLSFKLPELVSVGTWTIAAKFEDSPQQNYTTQFEVKEYVLPTFEIKLIPDQRFFYIDDQEFVVDIKARFLYGKEVQGSAFVLFGVEQDGVKTSFPNTLRRIQIENGDGVATLERKDFVKNFKNVEDMLQYSLYMSVTMVTDSGSEMVEAELEKIHIVKSPYKVLFTKTSKYFKPGMPFDLTVFVTNPDGSPANRIRVVGQPGNVEGLTGSEGTSRLTLNTAANINRLPITVTTAQGLGAEREASATMTAIAYNSNGNYLHIGITTSEVKPGDNLNVNFNIRNTNANVQNQIQHFTYVIMNKGRVLKADRQQRLAGQALVSMSLPITVDFIPSFRLIAYYVVGNEIVSDSIWVDVADTCMGTLEVTGNTDRDNKVQSPGSAMKLRMKGDHKSYVGLVAVDKGVFVLNSKYKISQSKVWNLVEKADLGCTPGCGADNMGVFFDAGLTFQSSTKTTTVQRSELLCEAPLKRKRRSTAQLIELQNSYASKYEGPIRQCCKDGMRENPMGHSCEIRATHITEEKPCVDAFLDCCTYIEKRKAEEKYQKDVDVLGRSDDDDDYIPDIDIVSRSEFPECWLWKIETMSERPDKDGISTKVLNIFLKDSITTWEVLAVSLSENKGLCIAKPYEIQVMKDFFIDLKLPYSVVRNEQVEIRAILYNYGNSKIKVKVEFTHNPEFCSLSTSKAKYRRDVHIEPHSSFAVPFIIVPLSLGLHDIEVKAAVFQQFLSDGVKKKLKVVPEGVRLAKNIKTVTLEPQVKGQDGVQKELIDPLNEKKYCASYRN</sequence>
<name>A0ABN9E0K5_9NEOB</name>
<dbReference type="SMART" id="SM00104">
    <property type="entry name" value="ANATO"/>
    <property type="match status" value="1"/>
</dbReference>
<reference evidence="6" key="1">
    <citation type="submission" date="2023-05" db="EMBL/GenBank/DDBJ databases">
        <authorList>
            <person name="Stuckert A."/>
        </authorList>
    </citation>
    <scope>NUCLEOTIDE SEQUENCE</scope>
</reference>
<keyword evidence="7" id="KW-1185">Reference proteome</keyword>
<dbReference type="PROSITE" id="PS01177">
    <property type="entry name" value="ANAPHYLATOXIN_1"/>
    <property type="match status" value="1"/>
</dbReference>
<dbReference type="Gene3D" id="2.60.40.10">
    <property type="entry name" value="Immunoglobulins"/>
    <property type="match status" value="2"/>
</dbReference>
<dbReference type="CDD" id="cd00017">
    <property type="entry name" value="ANATO"/>
    <property type="match status" value="1"/>
</dbReference>
<dbReference type="Pfam" id="PF07703">
    <property type="entry name" value="A2M_BRD"/>
    <property type="match status" value="1"/>
</dbReference>
<dbReference type="Gene3D" id="2.60.40.1930">
    <property type="match status" value="3"/>
</dbReference>
<dbReference type="Pfam" id="PF17790">
    <property type="entry name" value="MG1"/>
    <property type="match status" value="1"/>
</dbReference>
<dbReference type="InterPro" id="IPR018081">
    <property type="entry name" value="Anaphylatoxin_comp_syst"/>
</dbReference>
<comment type="caution">
    <text evidence="6">The sequence shown here is derived from an EMBL/GenBank/DDBJ whole genome shotgun (WGS) entry which is preliminary data.</text>
</comment>
<dbReference type="InterPro" id="IPR050473">
    <property type="entry name" value="A2M/Complement_sys"/>
</dbReference>
<dbReference type="InterPro" id="IPR041555">
    <property type="entry name" value="MG3"/>
</dbReference>
<evidence type="ECO:0000313" key="6">
    <source>
        <dbReference type="EMBL" id="CAI9577102.1"/>
    </source>
</evidence>
<dbReference type="Pfam" id="PF00207">
    <property type="entry name" value="A2M"/>
    <property type="match status" value="1"/>
</dbReference>
<dbReference type="PANTHER" id="PTHR11412">
    <property type="entry name" value="MACROGLOBULIN / COMPLEMENT"/>
    <property type="match status" value="1"/>
</dbReference>
<dbReference type="SMART" id="SM01360">
    <property type="entry name" value="A2M"/>
    <property type="match status" value="1"/>
</dbReference>
<dbReference type="InterPro" id="IPR000020">
    <property type="entry name" value="Anaphylatoxin/fibulin"/>
</dbReference>
<evidence type="ECO:0000313" key="7">
    <source>
        <dbReference type="Proteomes" id="UP001162483"/>
    </source>
</evidence>
<evidence type="ECO:0000256" key="2">
    <source>
        <dbReference type="ARBA" id="ARBA00022525"/>
    </source>
</evidence>
<organism evidence="6 7">
    <name type="scientific">Staurois parvus</name>
    <dbReference type="NCBI Taxonomy" id="386267"/>
    <lineage>
        <taxon>Eukaryota</taxon>
        <taxon>Metazoa</taxon>
        <taxon>Chordata</taxon>
        <taxon>Craniata</taxon>
        <taxon>Vertebrata</taxon>
        <taxon>Euteleostomi</taxon>
        <taxon>Amphibia</taxon>
        <taxon>Batrachia</taxon>
        <taxon>Anura</taxon>
        <taxon>Neobatrachia</taxon>
        <taxon>Ranoidea</taxon>
        <taxon>Ranidae</taxon>
        <taxon>Staurois</taxon>
    </lineage>
</organism>
<keyword evidence="3" id="KW-1015">Disulfide bond</keyword>
<dbReference type="PROSITE" id="PS01178">
    <property type="entry name" value="ANAPHYLATOXIN_2"/>
    <property type="match status" value="1"/>
</dbReference>
<dbReference type="Gene3D" id="2.20.130.20">
    <property type="match status" value="1"/>
</dbReference>
<dbReference type="InterPro" id="IPR041425">
    <property type="entry name" value="C3/4/5_MG1"/>
</dbReference>
<dbReference type="InterPro" id="IPR011625">
    <property type="entry name" value="A2M_N_BRD"/>
</dbReference>
<dbReference type="Pfam" id="PF01821">
    <property type="entry name" value="ANATO"/>
    <property type="match status" value="1"/>
</dbReference>
<protein>
    <recommendedName>
        <fullName evidence="5">Anaphylatoxin-like domain-containing protein</fullName>
    </recommendedName>
</protein>
<dbReference type="InterPro" id="IPR013783">
    <property type="entry name" value="Ig-like_fold"/>
</dbReference>
<dbReference type="InterPro" id="IPR002890">
    <property type="entry name" value="MG2"/>
</dbReference>
<feature type="signal peptide" evidence="4">
    <location>
        <begin position="1"/>
        <end position="19"/>
    </location>
</feature>
<comment type="subcellular location">
    <subcellularLocation>
        <location evidence="1">Secreted</location>
    </subcellularLocation>
</comment>
<proteinExistence type="predicted"/>
<dbReference type="InterPro" id="IPR001599">
    <property type="entry name" value="Macroglobln_a2"/>
</dbReference>
<feature type="domain" description="Anaphylatoxin-like" evidence="5">
    <location>
        <begin position="676"/>
        <end position="711"/>
    </location>
</feature>
<dbReference type="Pfam" id="PF01835">
    <property type="entry name" value="MG2"/>
    <property type="match status" value="1"/>
</dbReference>
<evidence type="ECO:0000259" key="5">
    <source>
        <dbReference type="PROSITE" id="PS01178"/>
    </source>
</evidence>
<feature type="chain" id="PRO_5046609422" description="Anaphylatoxin-like domain-containing protein" evidence="4">
    <location>
        <begin position="20"/>
        <end position="960"/>
    </location>
</feature>
<keyword evidence="2" id="KW-0964">Secreted</keyword>
<dbReference type="Pfam" id="PF17789">
    <property type="entry name" value="MG4"/>
    <property type="match status" value="1"/>
</dbReference>
<gene>
    <name evidence="6" type="ORF">SPARVUS_LOCUS8627973</name>
</gene>
<evidence type="ECO:0000256" key="4">
    <source>
        <dbReference type="SAM" id="SignalP"/>
    </source>
</evidence>
<dbReference type="Proteomes" id="UP001162483">
    <property type="component" value="Unassembled WGS sequence"/>
</dbReference>
<dbReference type="PANTHER" id="PTHR11412:SF81">
    <property type="entry name" value="COMPLEMENT C3"/>
    <property type="match status" value="1"/>
</dbReference>
<evidence type="ECO:0000256" key="3">
    <source>
        <dbReference type="ARBA" id="ARBA00023157"/>
    </source>
</evidence>
<keyword evidence="4" id="KW-0732">Signal</keyword>
<dbReference type="SMART" id="SM01359">
    <property type="entry name" value="A2M_N_2"/>
    <property type="match status" value="1"/>
</dbReference>
<dbReference type="SUPFAM" id="SSF47686">
    <property type="entry name" value="Anaphylotoxins (complement system)"/>
    <property type="match status" value="1"/>
</dbReference>
<dbReference type="EMBL" id="CATNWA010014890">
    <property type="protein sequence ID" value="CAI9577102.1"/>
    <property type="molecule type" value="Genomic_DNA"/>
</dbReference>
<dbReference type="Pfam" id="PF17791">
    <property type="entry name" value="MG3"/>
    <property type="match status" value="1"/>
</dbReference>
<dbReference type="InterPro" id="IPR040839">
    <property type="entry name" value="MG4"/>
</dbReference>
<dbReference type="Gene3D" id="6.20.50.160">
    <property type="match status" value="1"/>
</dbReference>
<accession>A0ABN9E0K5</accession>